<gene>
    <name evidence="2" type="ORF">PYX00_008252</name>
</gene>
<protein>
    <submittedName>
        <fullName evidence="2">Uncharacterized protein</fullName>
    </submittedName>
</protein>
<dbReference type="AlphaFoldDB" id="A0AAW2HMM2"/>
<feature type="compositionally biased region" description="Polar residues" evidence="1">
    <location>
        <begin position="1"/>
        <end position="13"/>
    </location>
</feature>
<feature type="region of interest" description="Disordered" evidence="1">
    <location>
        <begin position="109"/>
        <end position="142"/>
    </location>
</feature>
<comment type="caution">
    <text evidence="2">The sequence shown here is derived from an EMBL/GenBank/DDBJ whole genome shotgun (WGS) entry which is preliminary data.</text>
</comment>
<name>A0AAW2HMM2_9NEOP</name>
<dbReference type="EMBL" id="JARGDH010000004">
    <property type="protein sequence ID" value="KAL0271007.1"/>
    <property type="molecule type" value="Genomic_DNA"/>
</dbReference>
<reference evidence="2" key="1">
    <citation type="journal article" date="2024" name="Gigascience">
        <title>Chromosome-level genome of the poultry shaft louse Menopon gallinae provides insight into the host-switching and adaptive evolution of parasitic lice.</title>
        <authorList>
            <person name="Xu Y."/>
            <person name="Ma L."/>
            <person name="Liu S."/>
            <person name="Liang Y."/>
            <person name="Liu Q."/>
            <person name="He Z."/>
            <person name="Tian L."/>
            <person name="Duan Y."/>
            <person name="Cai W."/>
            <person name="Li H."/>
            <person name="Song F."/>
        </authorList>
    </citation>
    <scope>NUCLEOTIDE SEQUENCE</scope>
    <source>
        <strain evidence="2">Cailab_2023a</strain>
    </source>
</reference>
<evidence type="ECO:0000313" key="2">
    <source>
        <dbReference type="EMBL" id="KAL0271007.1"/>
    </source>
</evidence>
<evidence type="ECO:0000256" key="1">
    <source>
        <dbReference type="SAM" id="MobiDB-lite"/>
    </source>
</evidence>
<organism evidence="2">
    <name type="scientific">Menopon gallinae</name>
    <name type="common">poultry shaft louse</name>
    <dbReference type="NCBI Taxonomy" id="328185"/>
    <lineage>
        <taxon>Eukaryota</taxon>
        <taxon>Metazoa</taxon>
        <taxon>Ecdysozoa</taxon>
        <taxon>Arthropoda</taxon>
        <taxon>Hexapoda</taxon>
        <taxon>Insecta</taxon>
        <taxon>Pterygota</taxon>
        <taxon>Neoptera</taxon>
        <taxon>Paraneoptera</taxon>
        <taxon>Psocodea</taxon>
        <taxon>Troctomorpha</taxon>
        <taxon>Phthiraptera</taxon>
        <taxon>Amblycera</taxon>
        <taxon>Menoponidae</taxon>
        <taxon>Menopon</taxon>
    </lineage>
</organism>
<proteinExistence type="predicted"/>
<feature type="region of interest" description="Disordered" evidence="1">
    <location>
        <begin position="1"/>
        <end position="57"/>
    </location>
</feature>
<sequence length="225" mass="25109">MSSDGRSPHSSQGPPTPPTTPGELKNFRGARHSPSYMPHSTTEGPVPAAENQTNFDINDFGCSDDIIQNGALMDSSELDQYFPEQNYPHLQQWSYGLMDKLDAINVASTTTTGPADESNNNDDKKFSHSPSSLWQMDQEPEAKRKKVQELTKLTPLLPSSAPGTFSSRLFRSGLDTSLAPNPEEEIISSSFLPTYQSYAGQYLQNPYWQQPSVYNVTSYQDYWQN</sequence>
<accession>A0AAW2HMM2</accession>